<dbReference type="Pfam" id="PF15193">
    <property type="entry name" value="FAM24"/>
    <property type="match status" value="1"/>
</dbReference>
<reference evidence="7" key="2">
    <citation type="submission" date="2025-08" db="UniProtKB">
        <authorList>
            <consortium name="Ensembl"/>
        </authorList>
    </citation>
    <scope>IDENTIFICATION</scope>
</reference>
<keyword evidence="3" id="KW-0964">Secreted</keyword>
<dbReference type="Ensembl" id="ENSPPYT00000034518.1">
    <property type="protein sequence ID" value="ENSPPYP00000033378.1"/>
    <property type="gene ID" value="ENSPPYG00000030182.1"/>
</dbReference>
<keyword evidence="8" id="KW-1185">Reference proteome</keyword>
<dbReference type="CTD" id="196792"/>
<feature type="signal peptide" evidence="6">
    <location>
        <begin position="1"/>
        <end position="21"/>
    </location>
</feature>
<dbReference type="GeneTree" id="ENSGT00940000163005"/>
<dbReference type="Proteomes" id="UP000001595">
    <property type="component" value="Chromosome 10"/>
</dbReference>
<keyword evidence="4 6" id="KW-0732">Signal</keyword>
<evidence type="ECO:0000256" key="5">
    <source>
        <dbReference type="SAM" id="Phobius"/>
    </source>
</evidence>
<dbReference type="GeneID" id="103891740"/>
<name>A0A8I5TJ88_PONAB</name>
<dbReference type="AlphaFoldDB" id="A0A8I5TJ88"/>
<organism evidence="7 8">
    <name type="scientific">Pongo abelii</name>
    <name type="common">Sumatran orangutan</name>
    <name type="synonym">Pongo pygmaeus abelii</name>
    <dbReference type="NCBI Taxonomy" id="9601"/>
    <lineage>
        <taxon>Eukaryota</taxon>
        <taxon>Metazoa</taxon>
        <taxon>Chordata</taxon>
        <taxon>Craniata</taxon>
        <taxon>Vertebrata</taxon>
        <taxon>Euteleostomi</taxon>
        <taxon>Mammalia</taxon>
        <taxon>Eutheria</taxon>
        <taxon>Euarchontoglires</taxon>
        <taxon>Primates</taxon>
        <taxon>Haplorrhini</taxon>
        <taxon>Catarrhini</taxon>
        <taxon>Hominidae</taxon>
        <taxon>Pongo</taxon>
    </lineage>
</organism>
<keyword evidence="5" id="KW-0472">Membrane</keyword>
<comment type="similarity">
    <text evidence="2">Belongs to the FAM24 family.</text>
</comment>
<reference evidence="7" key="3">
    <citation type="submission" date="2025-09" db="UniProtKB">
        <authorList>
            <consortium name="Ensembl"/>
        </authorList>
    </citation>
    <scope>IDENTIFICATION</scope>
</reference>
<proteinExistence type="inferred from homology"/>
<sequence length="133" mass="14461">MSCSLKFTLIVVFFYCWLSSSHEELEGGTSKSFDLHTVIILVIAGGILAALLLLIVVVLCLYFKIHNALKAAKEPEAVAVKNHNPDKVWWAKNSQAKTIAAECCPALQCREGCRMCAGFGSLPPCCCDINEGL</sequence>
<feature type="chain" id="PRO_5035296971" description="FAM24B" evidence="6">
    <location>
        <begin position="22"/>
        <end position="133"/>
    </location>
</feature>
<dbReference type="GO" id="GO:0005576">
    <property type="term" value="C:extracellular region"/>
    <property type="evidence" value="ECO:0007669"/>
    <property type="project" value="UniProtKB-SubCell"/>
</dbReference>
<evidence type="ECO:0000256" key="3">
    <source>
        <dbReference type="ARBA" id="ARBA00022525"/>
    </source>
</evidence>
<protein>
    <recommendedName>
        <fullName evidence="9">FAM24B</fullName>
    </recommendedName>
</protein>
<feature type="transmembrane region" description="Helical" evidence="5">
    <location>
        <begin position="37"/>
        <end position="63"/>
    </location>
</feature>
<accession>A0A8I5TJ88</accession>
<evidence type="ECO:0008006" key="9">
    <source>
        <dbReference type="Google" id="ProtNLM"/>
    </source>
</evidence>
<evidence type="ECO:0000256" key="2">
    <source>
        <dbReference type="ARBA" id="ARBA00007386"/>
    </source>
</evidence>
<dbReference type="PANTHER" id="PTHR35860:SF5">
    <property type="entry name" value="PROTEIN FAM24B"/>
    <property type="match status" value="1"/>
</dbReference>
<keyword evidence="5" id="KW-1133">Transmembrane helix</keyword>
<evidence type="ECO:0000313" key="8">
    <source>
        <dbReference type="Proteomes" id="UP000001595"/>
    </source>
</evidence>
<evidence type="ECO:0000256" key="1">
    <source>
        <dbReference type="ARBA" id="ARBA00004613"/>
    </source>
</evidence>
<gene>
    <name evidence="7" type="primary">FAM24B</name>
</gene>
<evidence type="ECO:0000256" key="4">
    <source>
        <dbReference type="ARBA" id="ARBA00022729"/>
    </source>
</evidence>
<dbReference type="PANTHER" id="PTHR35860">
    <property type="entry name" value="PROTEIN FAM24B"/>
    <property type="match status" value="1"/>
</dbReference>
<dbReference type="OMA" id="MFCIGGG"/>
<keyword evidence="5" id="KW-0812">Transmembrane</keyword>
<evidence type="ECO:0000313" key="7">
    <source>
        <dbReference type="Ensembl" id="ENSPPYP00000033378.1"/>
    </source>
</evidence>
<evidence type="ECO:0000256" key="6">
    <source>
        <dbReference type="SAM" id="SignalP"/>
    </source>
</evidence>
<dbReference type="InterPro" id="IPR028122">
    <property type="entry name" value="FAM24"/>
</dbReference>
<reference evidence="7 8" key="1">
    <citation type="submission" date="2008-02" db="EMBL/GenBank/DDBJ databases">
        <title>A 6x draft sequence assembly of the Pongo pygmaeus abelii genome.</title>
        <authorList>
            <person name="Wilson R.K."/>
            <person name="Mardis E."/>
        </authorList>
    </citation>
    <scope>NUCLEOTIDE SEQUENCE [LARGE SCALE GENOMIC DNA]</scope>
</reference>
<dbReference type="RefSeq" id="XP_054378970.1">
    <property type="nucleotide sequence ID" value="XM_054522995.2"/>
</dbReference>
<comment type="subcellular location">
    <subcellularLocation>
        <location evidence="1">Secreted</location>
    </subcellularLocation>
</comment>